<organism evidence="5 6">
    <name type="scientific">Aquirufa avitistagni</name>
    <dbReference type="NCBI Taxonomy" id="3104728"/>
    <lineage>
        <taxon>Bacteria</taxon>
        <taxon>Pseudomonadati</taxon>
        <taxon>Bacteroidota</taxon>
        <taxon>Cytophagia</taxon>
        <taxon>Cytophagales</taxon>
        <taxon>Flectobacillaceae</taxon>
        <taxon>Aquirufa</taxon>
    </lineage>
</organism>
<comment type="catalytic activity">
    <reaction evidence="4">
        <text>3-deoxy-alpha-D-manno-oct-2-ulosonate + CTP = CMP-3-deoxy-beta-D-manno-octulosonate + diphosphate</text>
        <dbReference type="Rhea" id="RHEA:23448"/>
        <dbReference type="ChEBI" id="CHEBI:33019"/>
        <dbReference type="ChEBI" id="CHEBI:37563"/>
        <dbReference type="ChEBI" id="CHEBI:85986"/>
        <dbReference type="ChEBI" id="CHEBI:85987"/>
        <dbReference type="EC" id="2.7.7.38"/>
    </reaction>
</comment>
<dbReference type="CDD" id="cd02517">
    <property type="entry name" value="CMP-KDO-Synthetase"/>
    <property type="match status" value="1"/>
</dbReference>
<evidence type="ECO:0000256" key="3">
    <source>
        <dbReference type="ARBA" id="ARBA00022985"/>
    </source>
</evidence>
<name>A0ABW6DEY4_9BACT</name>
<evidence type="ECO:0000313" key="5">
    <source>
        <dbReference type="EMBL" id="MFD3393490.1"/>
    </source>
</evidence>
<evidence type="ECO:0000256" key="2">
    <source>
        <dbReference type="ARBA" id="ARBA00022695"/>
    </source>
</evidence>
<comment type="similarity">
    <text evidence="4">Belongs to the KdsB family.</text>
</comment>
<dbReference type="RefSeq" id="WP_377982173.1">
    <property type="nucleotide sequence ID" value="NZ_JBBKXZ010000001.1"/>
</dbReference>
<comment type="pathway">
    <text evidence="4">Nucleotide-sugar biosynthesis; CMP-3-deoxy-D-manno-octulosonate biosynthesis; CMP-3-deoxy-D-manno-octulosonate from 3-deoxy-D-manno-octulosonate and CTP: step 1/1.</text>
</comment>
<dbReference type="SUPFAM" id="SSF53448">
    <property type="entry name" value="Nucleotide-diphospho-sugar transferases"/>
    <property type="match status" value="1"/>
</dbReference>
<evidence type="ECO:0000256" key="1">
    <source>
        <dbReference type="ARBA" id="ARBA00022679"/>
    </source>
</evidence>
<reference evidence="5 6" key="1">
    <citation type="submission" date="2024-03" db="EMBL/GenBank/DDBJ databases">
        <title>Aquirufa genome sequencing.</title>
        <authorList>
            <person name="Pitt A."/>
            <person name="Hahn M.W."/>
        </authorList>
    </citation>
    <scope>NUCLEOTIDE SEQUENCE [LARGE SCALE GENOMIC DNA]</scope>
    <source>
        <strain evidence="5 6">OSTEICH-129V</strain>
    </source>
</reference>
<keyword evidence="2 4" id="KW-0548">Nucleotidyltransferase</keyword>
<comment type="subcellular location">
    <subcellularLocation>
        <location evidence="4">Cytoplasm</location>
    </subcellularLocation>
</comment>
<dbReference type="InterPro" id="IPR029044">
    <property type="entry name" value="Nucleotide-diphossugar_trans"/>
</dbReference>
<comment type="function">
    <text evidence="4">Activates KDO (a required 8-carbon sugar) for incorporation into bacterial lipopolysaccharide in Gram-negative bacteria.</text>
</comment>
<dbReference type="PANTHER" id="PTHR42866">
    <property type="entry name" value="3-DEOXY-MANNO-OCTULOSONATE CYTIDYLYLTRANSFERASE"/>
    <property type="match status" value="1"/>
</dbReference>
<keyword evidence="1 4" id="KW-0808">Transferase</keyword>
<evidence type="ECO:0000313" key="6">
    <source>
        <dbReference type="Proteomes" id="UP001598138"/>
    </source>
</evidence>
<dbReference type="NCBIfam" id="NF009905">
    <property type="entry name" value="PRK13368.1"/>
    <property type="match status" value="1"/>
</dbReference>
<keyword evidence="4" id="KW-0963">Cytoplasm</keyword>
<dbReference type="Pfam" id="PF02348">
    <property type="entry name" value="CTP_transf_3"/>
    <property type="match status" value="1"/>
</dbReference>
<sequence length="252" mass="28137">MMQGKKVVAVIPARYASTRFPGKPLVDIGGKSMIQRTFERVSAVAGWHRIIIATDDVRIQQAAVAFGAEVCMTREDHVSGTDRCAEVMENLGEPVDYIVNIQGDEPFIEPAQLTELAAGFATNAPILTLIKRVEDENTLFSINTPKVVINEQGHALYFSRQTIPFLRGVAQEDWLSQHSFFKHIGLYAYRADILRELSQLKPSALELAESLEQLRWLEKGYVIQTIQTEYEAIGIDSPADLEKIKKMGFLGA</sequence>
<dbReference type="PANTHER" id="PTHR42866:SF2">
    <property type="entry name" value="3-DEOXY-MANNO-OCTULOSONATE CYTIDYLYLTRANSFERASE, MITOCHONDRIAL"/>
    <property type="match status" value="1"/>
</dbReference>
<dbReference type="NCBIfam" id="NF003952">
    <property type="entry name" value="PRK05450.1-5"/>
    <property type="match status" value="1"/>
</dbReference>
<dbReference type="EMBL" id="JBBKXZ010000001">
    <property type="protein sequence ID" value="MFD3393490.1"/>
    <property type="molecule type" value="Genomic_DNA"/>
</dbReference>
<proteinExistence type="inferred from homology"/>
<dbReference type="EC" id="2.7.7.38" evidence="4"/>
<dbReference type="Gene3D" id="3.90.550.10">
    <property type="entry name" value="Spore Coat Polysaccharide Biosynthesis Protein SpsA, Chain A"/>
    <property type="match status" value="1"/>
</dbReference>
<dbReference type="GO" id="GO:0008690">
    <property type="term" value="F:3-deoxy-manno-octulosonate cytidylyltransferase activity"/>
    <property type="evidence" value="ECO:0007669"/>
    <property type="project" value="UniProtKB-EC"/>
</dbReference>
<evidence type="ECO:0000256" key="4">
    <source>
        <dbReference type="HAMAP-Rule" id="MF_00057"/>
    </source>
</evidence>
<protein>
    <recommendedName>
        <fullName evidence="4">3-deoxy-manno-octulosonate cytidylyltransferase</fullName>
        <ecNumber evidence="4">2.7.7.38</ecNumber>
    </recommendedName>
    <alternativeName>
        <fullName evidence="4">CMP-2-keto-3-deoxyoctulosonic acid synthase</fullName>
        <shortName evidence="4">CKS</shortName>
        <shortName evidence="4">CMP-KDO synthase</shortName>
    </alternativeName>
</protein>
<dbReference type="HAMAP" id="MF_00057">
    <property type="entry name" value="KdsB"/>
    <property type="match status" value="1"/>
</dbReference>
<dbReference type="NCBIfam" id="NF003950">
    <property type="entry name" value="PRK05450.1-3"/>
    <property type="match status" value="1"/>
</dbReference>
<comment type="caution">
    <text evidence="5">The sequence shown here is derived from an EMBL/GenBank/DDBJ whole genome shotgun (WGS) entry which is preliminary data.</text>
</comment>
<keyword evidence="6" id="KW-1185">Reference proteome</keyword>
<gene>
    <name evidence="4 5" type="primary">kdsB</name>
    <name evidence="5" type="ORF">U0R10_02540</name>
</gene>
<dbReference type="InterPro" id="IPR004528">
    <property type="entry name" value="KdsB"/>
</dbReference>
<dbReference type="Proteomes" id="UP001598138">
    <property type="component" value="Unassembled WGS sequence"/>
</dbReference>
<keyword evidence="3 4" id="KW-0448">Lipopolysaccharide biosynthesis</keyword>
<dbReference type="InterPro" id="IPR003329">
    <property type="entry name" value="Cytidylyl_trans"/>
</dbReference>
<accession>A0ABW6DEY4</accession>
<dbReference type="NCBIfam" id="TIGR00466">
    <property type="entry name" value="kdsB"/>
    <property type="match status" value="1"/>
</dbReference>